<keyword evidence="6" id="KW-0328">Glycosyltransferase</keyword>
<dbReference type="Gene3D" id="3.20.20.80">
    <property type="entry name" value="Glycosidases"/>
    <property type="match status" value="1"/>
</dbReference>
<gene>
    <name evidence="10" type="ORF">CTOB1V02_LOCUS13095</name>
</gene>
<dbReference type="Pfam" id="PF00128">
    <property type="entry name" value="Alpha-amylase"/>
    <property type="match status" value="2"/>
</dbReference>
<dbReference type="HAMAP" id="MF_00685">
    <property type="entry name" value="GlgB"/>
    <property type="match status" value="1"/>
</dbReference>
<dbReference type="GO" id="GO:0005829">
    <property type="term" value="C:cytosol"/>
    <property type="evidence" value="ECO:0007669"/>
    <property type="project" value="TreeGrafter"/>
</dbReference>
<comment type="catalytic activity">
    <reaction evidence="1">
        <text>Transfers a segment of a (1-&gt;4)-alpha-D-glucan chain to a primary hydroxy group in a similar glucan chain.</text>
        <dbReference type="EC" id="2.4.1.18"/>
    </reaction>
</comment>
<sequence length="726" mass="82904">MESSSLNLSQDQLRLINGHHHDPFCILGAHPSAAGETLVTVFAPEAESLQFEHNEAVLIRIEGTDLFQWRGDESYLPRPYSLSVVYKGGGSGSFYDPYCFGPQIPDFDLELFGGGQHLHMFNFLGANPRIIDGIEGVLFATWAPNARRVSVIGEFNGWDGRRHAMRSRGGSGVWELFIPGIAEGSIYKFEIMNTHTGDVLEKTDPYGRQFELRPNTASMICADSAHLWGDGEWLSKRQVCDWQAAPMSIYELHLGSWMRGEANEFLNYRDLAHQLVDYLLPLNFTHIELLPITEHPLDDSWGYQVTGYYAPTSRFGSPDDFRYFMDYLHKHEIGVILDWVPAHFPKDVWSLSNFDGTPLYEHADPRKGEHTDWGTKIFNLSRNEVKNFLLASAMFWIEEFHIDGIRMDAVASMLYLDYSREEGQWVPNEYGGRENLEAIDFIRHLNHEVGRFHPGVMMIAEESTSWPQVSRPPESGGLGFNMKWNMGWMHDTLVYMGNEPIHRRYHHSQLTFGMLYCFSENFVLPFSHDEVVHGKGSLMARMPGDRWQQFANLRLLFTYQMTYPGKKLLFMGCEFGQFGEWNHHQSIDWSYLQFDEHRGVQQSLADLNRLYRDQTALHGLDFASEGFAWLDCNDEAQSIIAYMRRCGDEFVVVVLNFTPVPRDDYRVPVPVGGAYSEIFNSDSVFYGGSNLGNAQLIQSDPNGFNGHEHSIVLNLPPLAGVILKVV</sequence>
<evidence type="ECO:0000256" key="5">
    <source>
        <dbReference type="ARBA" id="ARBA00022600"/>
    </source>
</evidence>
<dbReference type="GO" id="GO:0043169">
    <property type="term" value="F:cation binding"/>
    <property type="evidence" value="ECO:0007669"/>
    <property type="project" value="InterPro"/>
</dbReference>
<reference evidence="10" key="1">
    <citation type="submission" date="2020-11" db="EMBL/GenBank/DDBJ databases">
        <authorList>
            <person name="Tran Van P."/>
        </authorList>
    </citation>
    <scope>NUCLEOTIDE SEQUENCE</scope>
</reference>
<dbReference type="OrthoDB" id="5590356at2759"/>
<evidence type="ECO:0000256" key="7">
    <source>
        <dbReference type="ARBA" id="ARBA00022679"/>
    </source>
</evidence>
<evidence type="ECO:0000256" key="4">
    <source>
        <dbReference type="ARBA" id="ARBA00012541"/>
    </source>
</evidence>
<dbReference type="PANTHER" id="PTHR43651">
    <property type="entry name" value="1,4-ALPHA-GLUCAN-BRANCHING ENZYME"/>
    <property type="match status" value="1"/>
</dbReference>
<name>A0A7R8WNU4_9CRUS</name>
<dbReference type="PIRSF" id="PIRSF000463">
    <property type="entry name" value="GlgB"/>
    <property type="match status" value="1"/>
</dbReference>
<dbReference type="NCBIfam" id="NF003811">
    <property type="entry name" value="PRK05402.1"/>
    <property type="match status" value="1"/>
</dbReference>
<proteinExistence type="inferred from homology"/>
<dbReference type="GO" id="GO:0005978">
    <property type="term" value="P:glycogen biosynthetic process"/>
    <property type="evidence" value="ECO:0007669"/>
    <property type="project" value="UniProtKB-UniPathway"/>
</dbReference>
<keyword evidence="9" id="KW-0119">Carbohydrate metabolism</keyword>
<dbReference type="EMBL" id="OB672010">
    <property type="protein sequence ID" value="CAD7235280.1"/>
    <property type="molecule type" value="Genomic_DNA"/>
</dbReference>
<comment type="similarity">
    <text evidence="3">Belongs to the glycosyl hydrolase 13 family. GlgB subfamily.</text>
</comment>
<dbReference type="Pfam" id="PF22019">
    <property type="entry name" value="GlgB_N"/>
    <property type="match status" value="1"/>
</dbReference>
<dbReference type="SUPFAM" id="SSF51011">
    <property type="entry name" value="Glycosyl hydrolase domain"/>
    <property type="match status" value="1"/>
</dbReference>
<dbReference type="Pfam" id="PF02922">
    <property type="entry name" value="CBM_48"/>
    <property type="match status" value="1"/>
</dbReference>
<dbReference type="InterPro" id="IPR013780">
    <property type="entry name" value="Glyco_hydro_b"/>
</dbReference>
<dbReference type="InterPro" id="IPR054169">
    <property type="entry name" value="GlgB_N"/>
</dbReference>
<protein>
    <recommendedName>
        <fullName evidence="4">1,4-alpha-glucan branching enzyme</fullName>
        <ecNumber evidence="4">2.4.1.18</ecNumber>
    </recommendedName>
</protein>
<evidence type="ECO:0000256" key="3">
    <source>
        <dbReference type="ARBA" id="ARBA00009000"/>
    </source>
</evidence>
<dbReference type="AlphaFoldDB" id="A0A7R8WNU4"/>
<dbReference type="CDD" id="cd02855">
    <property type="entry name" value="E_set_GBE_prok_N"/>
    <property type="match status" value="1"/>
</dbReference>
<dbReference type="InterPro" id="IPR006047">
    <property type="entry name" value="GH13_cat_dom"/>
</dbReference>
<dbReference type="InterPro" id="IPR013783">
    <property type="entry name" value="Ig-like_fold"/>
</dbReference>
<dbReference type="GO" id="GO:0004553">
    <property type="term" value="F:hydrolase activity, hydrolyzing O-glycosyl compounds"/>
    <property type="evidence" value="ECO:0007669"/>
    <property type="project" value="InterPro"/>
</dbReference>
<keyword evidence="5" id="KW-0321">Glycogen metabolism</keyword>
<dbReference type="NCBIfam" id="TIGR01515">
    <property type="entry name" value="branching_enzym"/>
    <property type="match status" value="1"/>
</dbReference>
<dbReference type="SUPFAM" id="SSF51445">
    <property type="entry name" value="(Trans)glycosidases"/>
    <property type="match status" value="1"/>
</dbReference>
<dbReference type="InterPro" id="IPR037439">
    <property type="entry name" value="Branching_enzy"/>
</dbReference>
<dbReference type="FunFam" id="2.60.40.10:FF:000169">
    <property type="entry name" value="1,4-alpha-glucan branching enzyme GlgB"/>
    <property type="match status" value="1"/>
</dbReference>
<dbReference type="Gene3D" id="2.60.40.10">
    <property type="entry name" value="Immunoglobulins"/>
    <property type="match status" value="1"/>
</dbReference>
<dbReference type="FunFam" id="3.20.20.80:FF:000003">
    <property type="entry name" value="1,4-alpha-glucan branching enzyme GlgB"/>
    <property type="match status" value="1"/>
</dbReference>
<evidence type="ECO:0000256" key="9">
    <source>
        <dbReference type="ARBA" id="ARBA00023277"/>
    </source>
</evidence>
<keyword evidence="7" id="KW-0808">Transferase</keyword>
<evidence type="ECO:0000256" key="6">
    <source>
        <dbReference type="ARBA" id="ARBA00022676"/>
    </source>
</evidence>
<dbReference type="GO" id="GO:0003844">
    <property type="term" value="F:1,4-alpha-glucan branching enzyme activity"/>
    <property type="evidence" value="ECO:0007669"/>
    <property type="project" value="UniProtKB-EC"/>
</dbReference>
<dbReference type="NCBIfam" id="NF008967">
    <property type="entry name" value="PRK12313.1"/>
    <property type="match status" value="1"/>
</dbReference>
<dbReference type="InterPro" id="IPR044143">
    <property type="entry name" value="GlgB_N_E_set_prok"/>
</dbReference>
<dbReference type="EC" id="2.4.1.18" evidence="4"/>
<dbReference type="CDD" id="cd11322">
    <property type="entry name" value="AmyAc_Glg_BE"/>
    <property type="match status" value="1"/>
</dbReference>
<dbReference type="FunFam" id="2.60.40.1180:FF:000002">
    <property type="entry name" value="1,4-alpha-glucan branching enzyme GlgB"/>
    <property type="match status" value="1"/>
</dbReference>
<dbReference type="SMART" id="SM00642">
    <property type="entry name" value="Aamy"/>
    <property type="match status" value="1"/>
</dbReference>
<organism evidence="10">
    <name type="scientific">Cyprideis torosa</name>
    <dbReference type="NCBI Taxonomy" id="163714"/>
    <lineage>
        <taxon>Eukaryota</taxon>
        <taxon>Metazoa</taxon>
        <taxon>Ecdysozoa</taxon>
        <taxon>Arthropoda</taxon>
        <taxon>Crustacea</taxon>
        <taxon>Oligostraca</taxon>
        <taxon>Ostracoda</taxon>
        <taxon>Podocopa</taxon>
        <taxon>Podocopida</taxon>
        <taxon>Cytherocopina</taxon>
        <taxon>Cytheroidea</taxon>
        <taxon>Cytherideidae</taxon>
        <taxon>Cyprideis</taxon>
    </lineage>
</organism>
<dbReference type="InterPro" id="IPR014756">
    <property type="entry name" value="Ig_E-set"/>
</dbReference>
<evidence type="ECO:0000256" key="8">
    <source>
        <dbReference type="ARBA" id="ARBA00023056"/>
    </source>
</evidence>
<dbReference type="UniPathway" id="UPA00164"/>
<dbReference type="Gene3D" id="2.60.40.1180">
    <property type="entry name" value="Golgi alpha-mannosidase II"/>
    <property type="match status" value="1"/>
</dbReference>
<dbReference type="PANTHER" id="PTHR43651:SF3">
    <property type="entry name" value="1,4-ALPHA-GLUCAN-BRANCHING ENZYME"/>
    <property type="match status" value="1"/>
</dbReference>
<evidence type="ECO:0000256" key="1">
    <source>
        <dbReference type="ARBA" id="ARBA00000826"/>
    </source>
</evidence>
<evidence type="ECO:0000256" key="2">
    <source>
        <dbReference type="ARBA" id="ARBA00004964"/>
    </source>
</evidence>
<accession>A0A7R8WNU4</accession>
<evidence type="ECO:0000313" key="10">
    <source>
        <dbReference type="EMBL" id="CAD7235280.1"/>
    </source>
</evidence>
<dbReference type="Pfam" id="PF02806">
    <property type="entry name" value="Alpha-amylase_C"/>
    <property type="match status" value="1"/>
</dbReference>
<dbReference type="InterPro" id="IPR004193">
    <property type="entry name" value="Glyco_hydro_13_N"/>
</dbReference>
<dbReference type="InterPro" id="IPR017853">
    <property type="entry name" value="GH"/>
</dbReference>
<keyword evidence="8" id="KW-0320">Glycogen biosynthesis</keyword>
<dbReference type="SUPFAM" id="SSF81296">
    <property type="entry name" value="E set domains"/>
    <property type="match status" value="2"/>
</dbReference>
<comment type="pathway">
    <text evidence="2">Glycan biosynthesis; glycogen biosynthesis.</text>
</comment>
<dbReference type="InterPro" id="IPR006048">
    <property type="entry name" value="A-amylase/branching_C"/>
</dbReference>
<dbReference type="InterPro" id="IPR006407">
    <property type="entry name" value="GlgB"/>
</dbReference>